<keyword evidence="7 9" id="KW-0520">NAD</keyword>
<dbReference type="STRING" id="1331007.AALB_2806"/>
<accession>R9PTN4</accession>
<dbReference type="GO" id="GO:0005829">
    <property type="term" value="C:cytosol"/>
    <property type="evidence" value="ECO:0007669"/>
    <property type="project" value="TreeGrafter"/>
</dbReference>
<evidence type="ECO:0000256" key="8">
    <source>
        <dbReference type="ARBA" id="ARBA00023235"/>
    </source>
</evidence>
<dbReference type="OrthoDB" id="9803010at2"/>
<comment type="caution">
    <text evidence="11">The sequence shown here is derived from an EMBL/GenBank/DDBJ whole genome shotgun (WGS) entry which is preliminary data.</text>
</comment>
<dbReference type="Gene3D" id="3.40.50.720">
    <property type="entry name" value="NAD(P)-binding Rossmann-like Domain"/>
    <property type="match status" value="1"/>
</dbReference>
<reference evidence="11" key="1">
    <citation type="journal article" date="2013" name="Genome Announc.">
        <title>Draft Genome Sequence of Agarivorans albus Strain MKT 106T, an Agarolytic Marine Bacterium.</title>
        <authorList>
            <person name="Yasuike M."/>
            <person name="Nakamura Y."/>
            <person name="Kai W."/>
            <person name="Fujiwara A."/>
            <person name="Fukui Y."/>
            <person name="Satomi M."/>
            <person name="Sano M."/>
        </authorList>
    </citation>
    <scope>NUCLEOTIDE SEQUENCE [LARGE SCALE GENOMIC DNA]</scope>
</reference>
<dbReference type="InterPro" id="IPR036291">
    <property type="entry name" value="NAD(P)-bd_dom_sf"/>
</dbReference>
<dbReference type="Proteomes" id="UP000014461">
    <property type="component" value="Unassembled WGS sequence"/>
</dbReference>
<dbReference type="InterPro" id="IPR016040">
    <property type="entry name" value="NAD(P)-bd_dom"/>
</dbReference>
<evidence type="ECO:0000256" key="4">
    <source>
        <dbReference type="ARBA" id="ARBA00007637"/>
    </source>
</evidence>
<evidence type="ECO:0000256" key="1">
    <source>
        <dbReference type="ARBA" id="ARBA00000083"/>
    </source>
</evidence>
<protein>
    <recommendedName>
        <fullName evidence="6 9">UDP-glucose 4-epimerase</fullName>
        <ecNumber evidence="5 9">5.1.3.2</ecNumber>
    </recommendedName>
</protein>
<proteinExistence type="inferred from homology"/>
<dbReference type="AlphaFoldDB" id="R9PTN4"/>
<evidence type="ECO:0000256" key="5">
    <source>
        <dbReference type="ARBA" id="ARBA00013189"/>
    </source>
</evidence>
<comment type="cofactor">
    <cofactor evidence="2 9">
        <name>NAD(+)</name>
        <dbReference type="ChEBI" id="CHEBI:57540"/>
    </cofactor>
</comment>
<comment type="pathway">
    <text evidence="3 9">Carbohydrate metabolism; galactose metabolism.</text>
</comment>
<dbReference type="SUPFAM" id="SSF51735">
    <property type="entry name" value="NAD(P)-binding Rossmann-fold domains"/>
    <property type="match status" value="1"/>
</dbReference>
<dbReference type="Pfam" id="PF16363">
    <property type="entry name" value="GDP_Man_Dehyd"/>
    <property type="match status" value="1"/>
</dbReference>
<dbReference type="PANTHER" id="PTHR43725">
    <property type="entry name" value="UDP-GLUCOSE 4-EPIMERASE"/>
    <property type="match status" value="1"/>
</dbReference>
<dbReference type="NCBIfam" id="TIGR01179">
    <property type="entry name" value="galE"/>
    <property type="match status" value="1"/>
</dbReference>
<keyword evidence="9" id="KW-0119">Carbohydrate metabolism</keyword>
<keyword evidence="12" id="KW-1185">Reference proteome</keyword>
<organism evidence="11 12">
    <name type="scientific">Agarivorans albus MKT 106</name>
    <dbReference type="NCBI Taxonomy" id="1331007"/>
    <lineage>
        <taxon>Bacteria</taxon>
        <taxon>Pseudomonadati</taxon>
        <taxon>Pseudomonadota</taxon>
        <taxon>Gammaproteobacteria</taxon>
        <taxon>Alteromonadales</taxon>
        <taxon>Alteromonadaceae</taxon>
        <taxon>Agarivorans</taxon>
    </lineage>
</organism>
<comment type="subunit">
    <text evidence="9">Homodimer.</text>
</comment>
<evidence type="ECO:0000256" key="6">
    <source>
        <dbReference type="ARBA" id="ARBA00018569"/>
    </source>
</evidence>
<name>R9PTN4_AGAAL</name>
<dbReference type="EC" id="5.1.3.2" evidence="5 9"/>
<evidence type="ECO:0000256" key="2">
    <source>
        <dbReference type="ARBA" id="ARBA00001911"/>
    </source>
</evidence>
<dbReference type="CDD" id="cd05247">
    <property type="entry name" value="UDP_G4E_1_SDR_e"/>
    <property type="match status" value="1"/>
</dbReference>
<evidence type="ECO:0000256" key="3">
    <source>
        <dbReference type="ARBA" id="ARBA00004947"/>
    </source>
</evidence>
<dbReference type="Gene3D" id="3.90.25.10">
    <property type="entry name" value="UDP-galactose 4-epimerase, domain 1"/>
    <property type="match status" value="1"/>
</dbReference>
<feature type="domain" description="NAD(P)-binding" evidence="10">
    <location>
        <begin position="5"/>
        <end position="325"/>
    </location>
</feature>
<gene>
    <name evidence="11" type="ORF">AALB_2806</name>
</gene>
<dbReference type="InterPro" id="IPR005886">
    <property type="entry name" value="UDP_G4E"/>
</dbReference>
<evidence type="ECO:0000256" key="9">
    <source>
        <dbReference type="RuleBase" id="RU366046"/>
    </source>
</evidence>
<sequence>MNKVLVTGGMGYIGSHTCVQLINAGLTPIILDNLCNSKREVLARIETLTKQQPAFYQGDVRDRAVLEKIFSEHNIDSVIHFAGLKAVGESVEKPYEYYDNNVTGSLVLIDVMRKAGVKSIVFSSSATVYGEPSVMPINEDTPTGDVTNPYGRSKFMVEECFRDIQLAAPDLSVTLLRYFNPVGAHPSGLMGEDPQGIPNNLMPFIAQVAVGRRESLSVFGDDYPTPDGTGVRDYIHVMDLADGHVAALTKIGEQAGLHIFNLGTGKGSSVLEMVKAFSAACGKDIAYQICPRRNGDIAECWAATDKAEKVLGWKATRSIDDMTADTWNWQSNNPKGYDQ</sequence>
<dbReference type="PANTHER" id="PTHR43725:SF47">
    <property type="entry name" value="UDP-GLUCOSE 4-EPIMERASE"/>
    <property type="match status" value="1"/>
</dbReference>
<evidence type="ECO:0000256" key="7">
    <source>
        <dbReference type="ARBA" id="ARBA00023027"/>
    </source>
</evidence>
<dbReference type="UniPathway" id="UPA00214"/>
<dbReference type="GO" id="GO:0003978">
    <property type="term" value="F:UDP-glucose 4-epimerase activity"/>
    <property type="evidence" value="ECO:0007669"/>
    <property type="project" value="UniProtKB-UniRule"/>
</dbReference>
<evidence type="ECO:0000313" key="12">
    <source>
        <dbReference type="Proteomes" id="UP000014461"/>
    </source>
</evidence>
<evidence type="ECO:0000313" key="11">
    <source>
        <dbReference type="EMBL" id="GAD02726.1"/>
    </source>
</evidence>
<keyword evidence="8 9" id="KW-0413">Isomerase</keyword>
<dbReference type="EMBL" id="BARX01000019">
    <property type="protein sequence ID" value="GAD02726.1"/>
    <property type="molecule type" value="Genomic_DNA"/>
</dbReference>
<dbReference type="NCBIfam" id="NF007956">
    <property type="entry name" value="PRK10675.1"/>
    <property type="match status" value="1"/>
</dbReference>
<dbReference type="GO" id="GO:0006012">
    <property type="term" value="P:galactose metabolic process"/>
    <property type="evidence" value="ECO:0007669"/>
    <property type="project" value="UniProtKB-UniPathway"/>
</dbReference>
<evidence type="ECO:0000259" key="10">
    <source>
        <dbReference type="Pfam" id="PF16363"/>
    </source>
</evidence>
<comment type="catalytic activity">
    <reaction evidence="1 9">
        <text>UDP-alpha-D-glucose = UDP-alpha-D-galactose</text>
        <dbReference type="Rhea" id="RHEA:22168"/>
        <dbReference type="ChEBI" id="CHEBI:58885"/>
        <dbReference type="ChEBI" id="CHEBI:66914"/>
        <dbReference type="EC" id="5.1.3.2"/>
    </reaction>
</comment>
<comment type="similarity">
    <text evidence="4 9">Belongs to the NAD(P)-dependent epimerase/dehydratase family.</text>
</comment>
<dbReference type="RefSeq" id="WP_016402493.1">
    <property type="nucleotide sequence ID" value="NZ_BARX01000019.1"/>
</dbReference>